<evidence type="ECO:0000313" key="3">
    <source>
        <dbReference type="Proteomes" id="UP000033038"/>
    </source>
</evidence>
<dbReference type="GO" id="GO:0140359">
    <property type="term" value="F:ABC-type transporter activity"/>
    <property type="evidence" value="ECO:0007669"/>
    <property type="project" value="InterPro"/>
</dbReference>
<dbReference type="Pfam" id="PF12679">
    <property type="entry name" value="ABC2_membrane_2"/>
    <property type="match status" value="1"/>
</dbReference>
<keyword evidence="1" id="KW-0812">Transmembrane</keyword>
<protein>
    <recommendedName>
        <fullName evidence="4">ABC-2 type transport system permease protein</fullName>
    </recommendedName>
</protein>
<dbReference type="Proteomes" id="UP000033038">
    <property type="component" value="Chromosome"/>
</dbReference>
<dbReference type="HOGENOM" id="CLU_068384_0_0_2"/>
<dbReference type="AlphaFoldDB" id="A0A0E3QKG7"/>
<sequence length="286" mass="31916">MNKDSVLTIAQKEFSDKLYEPSFIILLAIFTGTILAYLQNRAGGDNFGDVVQVIAVFFPLIGIALGYDGIIKEKNSKSLSVLLTQPVFRDNIITGKFLGISMTLALVVFFSLTIIAASDFVISGKIAEFDSLLRLFIFGIFTFLYLLLFATFGLFTSVWCKTEIESLTFGVFVWINMCFALGPTIITLASFASGQTLFDMTKEFASTASLFYNISPLHHFAEVIVGTQDLSFYGGFNVQSEVHGFLDTQYTLPYLLGYYWQNVIILLVLPFLFLAASYISFLRDDI</sequence>
<accession>A0A0E3QKG7</accession>
<keyword evidence="1" id="KW-1133">Transmembrane helix</keyword>
<gene>
    <name evidence="2" type="ORF">MSBRW_1366</name>
</gene>
<feature type="transmembrane region" description="Helical" evidence="1">
    <location>
        <begin position="92"/>
        <end position="115"/>
    </location>
</feature>
<reference evidence="2 3" key="1">
    <citation type="submission" date="2014-07" db="EMBL/GenBank/DDBJ databases">
        <title>Methanogenic archaea and the global carbon cycle.</title>
        <authorList>
            <person name="Henriksen J.R."/>
            <person name="Luke J."/>
            <person name="Reinhart S."/>
            <person name="Benedict M.N."/>
            <person name="Youngblut N.D."/>
            <person name="Metcalf M.E."/>
            <person name="Whitaker R.J."/>
            <person name="Metcalf W.W."/>
        </authorList>
    </citation>
    <scope>NUCLEOTIDE SEQUENCE [LARGE SCALE GENOMIC DNA]</scope>
    <source>
        <strain evidence="2 3">Wiesmoor</strain>
    </source>
</reference>
<dbReference type="GeneID" id="24822842"/>
<evidence type="ECO:0000313" key="2">
    <source>
        <dbReference type="EMBL" id="AKB50619.1"/>
    </source>
</evidence>
<dbReference type="PANTHER" id="PTHR43471:SF14">
    <property type="entry name" value="ABC-2 TYPE TRANSPORT SYSTEM PERMEASE PROTEIN"/>
    <property type="match status" value="1"/>
</dbReference>
<dbReference type="RefSeq" id="WP_011308279.1">
    <property type="nucleotide sequence ID" value="NZ_CP009526.1"/>
</dbReference>
<keyword evidence="1" id="KW-0472">Membrane</keyword>
<dbReference type="PATRIC" id="fig|1434109.4.peg.1717"/>
<proteinExistence type="predicted"/>
<evidence type="ECO:0008006" key="4">
    <source>
        <dbReference type="Google" id="ProtNLM"/>
    </source>
</evidence>
<feature type="transmembrane region" description="Helical" evidence="1">
    <location>
        <begin position="258"/>
        <end position="281"/>
    </location>
</feature>
<feature type="transmembrane region" description="Helical" evidence="1">
    <location>
        <begin position="21"/>
        <end position="38"/>
    </location>
</feature>
<evidence type="ECO:0000256" key="1">
    <source>
        <dbReference type="SAM" id="Phobius"/>
    </source>
</evidence>
<dbReference type="GO" id="GO:0005886">
    <property type="term" value="C:plasma membrane"/>
    <property type="evidence" value="ECO:0007669"/>
    <property type="project" value="UniProtKB-SubCell"/>
</dbReference>
<feature type="transmembrane region" description="Helical" evidence="1">
    <location>
        <begin position="135"/>
        <end position="155"/>
    </location>
</feature>
<dbReference type="EMBL" id="CP009526">
    <property type="protein sequence ID" value="AKB50619.1"/>
    <property type="molecule type" value="Genomic_DNA"/>
</dbReference>
<organism evidence="2 3">
    <name type="scientific">Methanosarcina barkeri str. Wiesmoor</name>
    <dbReference type="NCBI Taxonomy" id="1434109"/>
    <lineage>
        <taxon>Archaea</taxon>
        <taxon>Methanobacteriati</taxon>
        <taxon>Methanobacteriota</taxon>
        <taxon>Stenosarchaea group</taxon>
        <taxon>Methanomicrobia</taxon>
        <taxon>Methanosarcinales</taxon>
        <taxon>Methanosarcinaceae</taxon>
        <taxon>Methanosarcina</taxon>
    </lineage>
</organism>
<name>A0A0E3QKG7_METBA</name>
<dbReference type="KEGG" id="mbw:MSBRW_1366"/>
<feature type="transmembrane region" description="Helical" evidence="1">
    <location>
        <begin position="50"/>
        <end position="71"/>
    </location>
</feature>
<dbReference type="PANTHER" id="PTHR43471">
    <property type="entry name" value="ABC TRANSPORTER PERMEASE"/>
    <property type="match status" value="1"/>
</dbReference>
<feature type="transmembrane region" description="Helical" evidence="1">
    <location>
        <begin position="167"/>
        <end position="192"/>
    </location>
</feature>